<reference evidence="2" key="1">
    <citation type="submission" date="2022-07" db="EMBL/GenBank/DDBJ databases">
        <title>Taxonomy of Novel Oxalotrophic and Methylotrophic Bacteria.</title>
        <authorList>
            <person name="Sahin N."/>
            <person name="Tani A."/>
        </authorList>
    </citation>
    <scope>NUCLEOTIDE SEQUENCE</scope>
    <source>
        <strain evidence="2">Y10</strain>
    </source>
</reference>
<name>A0ABQ5MEX5_9FLAO</name>
<keyword evidence="1" id="KW-0732">Signal</keyword>
<evidence type="ECO:0000313" key="2">
    <source>
        <dbReference type="EMBL" id="GLB47956.1"/>
    </source>
</evidence>
<gene>
    <name evidence="2" type="ORF">Y10_03240</name>
</gene>
<dbReference type="RefSeq" id="WP_281763617.1">
    <property type="nucleotide sequence ID" value="NZ_BRVO01000001.1"/>
</dbReference>
<dbReference type="GO" id="GO:0016301">
    <property type="term" value="F:kinase activity"/>
    <property type="evidence" value="ECO:0007669"/>
    <property type="project" value="UniProtKB-KW"/>
</dbReference>
<keyword evidence="2" id="KW-0418">Kinase</keyword>
<feature type="chain" id="PRO_5045630623" evidence="1">
    <location>
        <begin position="19"/>
        <end position="379"/>
    </location>
</feature>
<dbReference type="SUPFAM" id="SSF53474">
    <property type="entry name" value="alpha/beta-Hydrolases"/>
    <property type="match status" value="1"/>
</dbReference>
<dbReference type="Proteomes" id="UP001143543">
    <property type="component" value="Unassembled WGS sequence"/>
</dbReference>
<protein>
    <submittedName>
        <fullName evidence="2">Histidine kinase</fullName>
    </submittedName>
</protein>
<accession>A0ABQ5MEX5</accession>
<dbReference type="InterPro" id="IPR011990">
    <property type="entry name" value="TPR-like_helical_dom_sf"/>
</dbReference>
<dbReference type="Gene3D" id="3.40.50.1820">
    <property type="entry name" value="alpha/beta hydrolase"/>
    <property type="match status" value="1"/>
</dbReference>
<dbReference type="InterPro" id="IPR000801">
    <property type="entry name" value="Esterase-like"/>
</dbReference>
<comment type="caution">
    <text evidence="2">The sequence shown here is derived from an EMBL/GenBank/DDBJ whole genome shotgun (WGS) entry which is preliminary data.</text>
</comment>
<evidence type="ECO:0000256" key="1">
    <source>
        <dbReference type="SAM" id="SignalP"/>
    </source>
</evidence>
<organism evidence="2 3">
    <name type="scientific">Neptunitalea lumnitzerae</name>
    <dbReference type="NCBI Taxonomy" id="2965509"/>
    <lineage>
        <taxon>Bacteria</taxon>
        <taxon>Pseudomonadati</taxon>
        <taxon>Bacteroidota</taxon>
        <taxon>Flavobacteriia</taxon>
        <taxon>Flavobacteriales</taxon>
        <taxon>Flavobacteriaceae</taxon>
        <taxon>Neptunitalea</taxon>
    </lineage>
</organism>
<keyword evidence="2" id="KW-0808">Transferase</keyword>
<dbReference type="InterPro" id="IPR029058">
    <property type="entry name" value="AB_hydrolase_fold"/>
</dbReference>
<proteinExistence type="predicted"/>
<dbReference type="EMBL" id="BRVO01000001">
    <property type="protein sequence ID" value="GLB47956.1"/>
    <property type="molecule type" value="Genomic_DNA"/>
</dbReference>
<evidence type="ECO:0000313" key="3">
    <source>
        <dbReference type="Proteomes" id="UP001143543"/>
    </source>
</evidence>
<dbReference type="Gene3D" id="1.25.40.10">
    <property type="entry name" value="Tetratricopeptide repeat domain"/>
    <property type="match status" value="1"/>
</dbReference>
<dbReference type="Pfam" id="PF00756">
    <property type="entry name" value="Esterase"/>
    <property type="match status" value="1"/>
</dbReference>
<keyword evidence="3" id="KW-1185">Reference proteome</keyword>
<sequence length="379" mass="44473">MKKILLILPFLCSLITNAQVFTEEIESGILEEKRTLKIHIPANYTETEVYPLIIVLDADYLFDPVVANINYLSYFNEMPEAIVVGVNQFESRYQDMESDPETGLPKNIGAYFFDFIGIELIPYIESKYTVANFRMAVGHDLSAAFINYYLLRDEVMFNAYICMNPTFAPKMEERVAARLATFNDRKFYYMATAESDDRDVRERVNSLHQTLDQSENKNLYYYFDDFKNANHNTTVIYGLPNALNDIFSIFKPITPKEYQEKILTMEEPVINYLYDKYNTIENLFGFEKEILINDFMAIYAACRKKEDFESLEKLGALAERDYPKTMMADYFYGEYYERIGKPKKALKHYQDAFAKEEIDFMTKDLAYEKMQQIKIDFGL</sequence>
<feature type="signal peptide" evidence="1">
    <location>
        <begin position="1"/>
        <end position="18"/>
    </location>
</feature>